<organism evidence="2 3">
    <name type="scientific">Natrinema altunense</name>
    <dbReference type="NCBI Taxonomy" id="222984"/>
    <lineage>
        <taxon>Archaea</taxon>
        <taxon>Methanobacteriati</taxon>
        <taxon>Methanobacteriota</taxon>
        <taxon>Stenosarchaea group</taxon>
        <taxon>Halobacteria</taxon>
        <taxon>Halobacteriales</taxon>
        <taxon>Natrialbaceae</taxon>
        <taxon>Natrinema</taxon>
    </lineage>
</organism>
<evidence type="ECO:0008006" key="4">
    <source>
        <dbReference type="Google" id="ProtNLM"/>
    </source>
</evidence>
<keyword evidence="1" id="KW-0812">Transmembrane</keyword>
<keyword evidence="1" id="KW-1133">Transmembrane helix</keyword>
<evidence type="ECO:0000313" key="2">
    <source>
        <dbReference type="EMBL" id="RZH66516.1"/>
    </source>
</evidence>
<feature type="transmembrane region" description="Helical" evidence="1">
    <location>
        <begin position="110"/>
        <end position="133"/>
    </location>
</feature>
<evidence type="ECO:0000256" key="1">
    <source>
        <dbReference type="SAM" id="Phobius"/>
    </source>
</evidence>
<comment type="caution">
    <text evidence="2">The sequence shown here is derived from an EMBL/GenBank/DDBJ whole genome shotgun (WGS) entry which is preliminary data.</text>
</comment>
<feature type="transmembrane region" description="Helical" evidence="1">
    <location>
        <begin position="61"/>
        <end position="82"/>
    </location>
</feature>
<gene>
    <name evidence="2" type="ORF">ELS17_17780</name>
</gene>
<dbReference type="AlphaFoldDB" id="A0A482XYD4"/>
<name>A0A482XYD4_9EURY</name>
<reference evidence="2 3" key="1">
    <citation type="submission" date="2019-02" db="EMBL/GenBank/DDBJ databases">
        <title>Genome analysis provides insights into bioremediation potentialities and Haloocin production by Natrinema altunense strain 4.1R isolated from Chott Douz in Tunisian desert.</title>
        <authorList>
            <person name="Najjari A."/>
            <person name="Youssef N."/>
            <person name="Ben Dhia O."/>
            <person name="Ferjani R."/>
            <person name="El Hidri D."/>
            <person name="Ouzari H.I."/>
            <person name="Cherif A."/>
        </authorList>
    </citation>
    <scope>NUCLEOTIDE SEQUENCE [LARGE SCALE GENOMIC DNA]</scope>
    <source>
        <strain evidence="2 3">4.1R</strain>
    </source>
</reference>
<accession>A0A482XYD4</accession>
<sequence length="182" mass="18489">MSSESDTMATNGLSGHAGWLVGGALGGAIGAVAFGIVMWLLDPNVLSAAIPAIYGLEPVGPVGWGIHVAHGIGLGIIFGLLITRPLFLGILRSDAETDALARTGIVFRTIAAGFVFGLVVWTVLPLLVLPVWMDTIGGSGGANALTSTVAGSLFGHLLFGTVLGAVFVATVDLHGRTAETPF</sequence>
<dbReference type="OrthoDB" id="204680at2157"/>
<evidence type="ECO:0000313" key="3">
    <source>
        <dbReference type="Proteomes" id="UP000292704"/>
    </source>
</evidence>
<dbReference type="EMBL" id="SHMR01000009">
    <property type="protein sequence ID" value="RZH66516.1"/>
    <property type="molecule type" value="Genomic_DNA"/>
</dbReference>
<dbReference type="Proteomes" id="UP000292704">
    <property type="component" value="Unassembled WGS sequence"/>
</dbReference>
<keyword evidence="1" id="KW-0472">Membrane</keyword>
<feature type="transmembrane region" description="Helical" evidence="1">
    <location>
        <begin position="153"/>
        <end position="173"/>
    </location>
</feature>
<protein>
    <recommendedName>
        <fullName evidence="4">Histidine kinase</fullName>
    </recommendedName>
</protein>
<feature type="transmembrane region" description="Helical" evidence="1">
    <location>
        <begin position="20"/>
        <end position="41"/>
    </location>
</feature>
<proteinExistence type="predicted"/>
<dbReference type="RefSeq" id="WP_130171748.1">
    <property type="nucleotide sequence ID" value="NZ_SHMR01000009.1"/>
</dbReference>